<feature type="non-terminal residue" evidence="2">
    <location>
        <position position="1"/>
    </location>
</feature>
<comment type="caution">
    <text evidence="2">The sequence shown here is derived from an EMBL/GenBank/DDBJ whole genome shotgun (WGS) entry which is preliminary data.</text>
</comment>
<dbReference type="InterPro" id="IPR035437">
    <property type="entry name" value="SNase_OB-fold_sf"/>
</dbReference>
<evidence type="ECO:0000313" key="2">
    <source>
        <dbReference type="EMBL" id="CAF4916033.1"/>
    </source>
</evidence>
<dbReference type="Pfam" id="PF00565">
    <property type="entry name" value="SNase"/>
    <property type="match status" value="1"/>
</dbReference>
<dbReference type="Proteomes" id="UP000663873">
    <property type="component" value="Unassembled WGS sequence"/>
</dbReference>
<keyword evidence="3" id="KW-1185">Reference proteome</keyword>
<dbReference type="AlphaFoldDB" id="A0A821VXM3"/>
<accession>A0A821VXM3</accession>
<dbReference type="InterPro" id="IPR016071">
    <property type="entry name" value="Staphylococal_nuclease_OB-fold"/>
</dbReference>
<evidence type="ECO:0000259" key="1">
    <source>
        <dbReference type="Pfam" id="PF00565"/>
    </source>
</evidence>
<dbReference type="EMBL" id="CAJOBP010081368">
    <property type="protein sequence ID" value="CAF4916033.1"/>
    <property type="molecule type" value="Genomic_DNA"/>
</dbReference>
<sequence>GNPQQTKVEAGEPFGAEALTYSKEHFLQRDVFVEVESMDRGGNFIGRLT</sequence>
<proteinExistence type="predicted"/>
<dbReference type="Gene3D" id="2.40.50.90">
    <property type="match status" value="1"/>
</dbReference>
<reference evidence="2" key="1">
    <citation type="submission" date="2021-02" db="EMBL/GenBank/DDBJ databases">
        <authorList>
            <person name="Nowell W R."/>
        </authorList>
    </citation>
    <scope>NUCLEOTIDE SEQUENCE</scope>
</reference>
<organism evidence="2 3">
    <name type="scientific">Rotaria socialis</name>
    <dbReference type="NCBI Taxonomy" id="392032"/>
    <lineage>
        <taxon>Eukaryota</taxon>
        <taxon>Metazoa</taxon>
        <taxon>Spiralia</taxon>
        <taxon>Gnathifera</taxon>
        <taxon>Rotifera</taxon>
        <taxon>Eurotatoria</taxon>
        <taxon>Bdelloidea</taxon>
        <taxon>Philodinida</taxon>
        <taxon>Philodinidae</taxon>
        <taxon>Rotaria</taxon>
    </lineage>
</organism>
<protein>
    <recommendedName>
        <fullName evidence="1">TNase-like domain-containing protein</fullName>
    </recommendedName>
</protein>
<dbReference type="SUPFAM" id="SSF50199">
    <property type="entry name" value="Staphylococcal nuclease"/>
    <property type="match status" value="1"/>
</dbReference>
<gene>
    <name evidence="2" type="ORF">UJA718_LOCUS46190</name>
</gene>
<feature type="non-terminal residue" evidence="2">
    <location>
        <position position="49"/>
    </location>
</feature>
<feature type="domain" description="TNase-like" evidence="1">
    <location>
        <begin position="9"/>
        <end position="48"/>
    </location>
</feature>
<name>A0A821VXM3_9BILA</name>
<evidence type="ECO:0000313" key="3">
    <source>
        <dbReference type="Proteomes" id="UP000663873"/>
    </source>
</evidence>